<name>A0A7D6VRY6_9CLOT</name>
<evidence type="ECO:0000259" key="6">
    <source>
        <dbReference type="PROSITE" id="PS51094"/>
    </source>
</evidence>
<dbReference type="SUPFAM" id="SSF63520">
    <property type="entry name" value="PTS-regulatory domain, PRD"/>
    <property type="match status" value="2"/>
</dbReference>
<dbReference type="CDD" id="cd05568">
    <property type="entry name" value="PTS_IIB_bgl_like"/>
    <property type="match status" value="1"/>
</dbReference>
<evidence type="ECO:0000313" key="10">
    <source>
        <dbReference type="Proteomes" id="UP000512286"/>
    </source>
</evidence>
<dbReference type="InterPro" id="IPR003501">
    <property type="entry name" value="PTS_EIIB_2/3"/>
</dbReference>
<gene>
    <name evidence="9" type="ORF">HZF06_07490</name>
</gene>
<dbReference type="Pfam" id="PF00874">
    <property type="entry name" value="PRD"/>
    <property type="match status" value="2"/>
</dbReference>
<reference evidence="9 10" key="1">
    <citation type="submission" date="2020-07" db="EMBL/GenBank/DDBJ databases">
        <title>Electron transfer.</title>
        <authorList>
            <person name="Huang L."/>
            <person name="Liu X."/>
            <person name="Zhou S."/>
        </authorList>
    </citation>
    <scope>NUCLEOTIDE SEQUENCE [LARGE SCALE GENOMIC DNA]</scope>
    <source>
        <strain evidence="9 10">Lx1</strain>
    </source>
</reference>
<dbReference type="PROSITE" id="PS51099">
    <property type="entry name" value="PTS_EIIB_TYPE_2"/>
    <property type="match status" value="1"/>
</dbReference>
<dbReference type="SUPFAM" id="SSF52794">
    <property type="entry name" value="PTS system IIB component-like"/>
    <property type="match status" value="1"/>
</dbReference>
<dbReference type="InterPro" id="IPR036634">
    <property type="entry name" value="PRD_sf"/>
</dbReference>
<evidence type="ECO:0000256" key="1">
    <source>
        <dbReference type="ARBA" id="ARBA00022679"/>
    </source>
</evidence>
<dbReference type="RefSeq" id="WP_181602998.1">
    <property type="nucleotide sequence ID" value="NZ_CP059378.1"/>
</dbReference>
<dbReference type="Pfam" id="PF08279">
    <property type="entry name" value="HTH_11"/>
    <property type="match status" value="1"/>
</dbReference>
<dbReference type="SUPFAM" id="SSF46785">
    <property type="entry name" value="Winged helix' DNA-binding domain"/>
    <property type="match status" value="2"/>
</dbReference>
<dbReference type="PANTHER" id="PTHR30185">
    <property type="entry name" value="CRYPTIC BETA-GLUCOSIDE BGL OPERON ANTITERMINATOR"/>
    <property type="match status" value="1"/>
</dbReference>
<dbReference type="GO" id="GO:0006355">
    <property type="term" value="P:regulation of DNA-templated transcription"/>
    <property type="evidence" value="ECO:0007669"/>
    <property type="project" value="InterPro"/>
</dbReference>
<keyword evidence="5" id="KW-0804">Transcription</keyword>
<evidence type="ECO:0000259" key="7">
    <source>
        <dbReference type="PROSITE" id="PS51099"/>
    </source>
</evidence>
<dbReference type="PROSITE" id="PS51094">
    <property type="entry name" value="PTS_EIIA_TYPE_2"/>
    <property type="match status" value="1"/>
</dbReference>
<dbReference type="Gene3D" id="3.40.50.2300">
    <property type="match status" value="1"/>
</dbReference>
<evidence type="ECO:0000259" key="8">
    <source>
        <dbReference type="PROSITE" id="PS51372"/>
    </source>
</evidence>
<dbReference type="InterPro" id="IPR002178">
    <property type="entry name" value="PTS_EIIA_type-2_dom"/>
</dbReference>
<dbReference type="EMBL" id="CP059378">
    <property type="protein sequence ID" value="QLY81416.1"/>
    <property type="molecule type" value="Genomic_DNA"/>
</dbReference>
<dbReference type="PROSITE" id="PS51372">
    <property type="entry name" value="PRD_2"/>
    <property type="match status" value="2"/>
</dbReference>
<evidence type="ECO:0000313" key="9">
    <source>
        <dbReference type="EMBL" id="QLY81416.1"/>
    </source>
</evidence>
<dbReference type="Pfam" id="PF00359">
    <property type="entry name" value="PTS_EIIA_2"/>
    <property type="match status" value="1"/>
</dbReference>
<dbReference type="PANTHER" id="PTHR30185:SF18">
    <property type="entry name" value="TRANSCRIPTIONAL REGULATOR MTLR"/>
    <property type="match status" value="1"/>
</dbReference>
<organism evidence="9 10">
    <name type="scientific">Clostridium intestinale</name>
    <dbReference type="NCBI Taxonomy" id="36845"/>
    <lineage>
        <taxon>Bacteria</taxon>
        <taxon>Bacillati</taxon>
        <taxon>Bacillota</taxon>
        <taxon>Clostridia</taxon>
        <taxon>Eubacteriales</taxon>
        <taxon>Clostridiaceae</taxon>
        <taxon>Clostridium</taxon>
    </lineage>
</organism>
<dbReference type="InterPro" id="IPR050661">
    <property type="entry name" value="BglG_antiterminators"/>
</dbReference>
<dbReference type="InterPro" id="IPR036095">
    <property type="entry name" value="PTS_EIIB-like_sf"/>
</dbReference>
<dbReference type="Gene3D" id="1.10.10.10">
    <property type="entry name" value="Winged helix-like DNA-binding domain superfamily/Winged helix DNA-binding domain"/>
    <property type="match status" value="2"/>
</dbReference>
<sequence>MERVNEIINLLLSHNDYLTTNEIAEQLKVSNKTIRNEFDKVEEILTQYNLILDRKPGSGVSVIGDELDIISLKEVVKHIKSVVPYSSEERKNYILNRLFKDNSNLIIRQLATELYVSKSTIHKDLLLVEEWLNDFDLKLIKKTNSGIGIEGKEQNWRNAFISLLSSLNDDENKEIIENDFTNINSRLDHNVLVKLNSINQLNYYIIEKILLEAEEDLKYDFSDEAFINLMIHIALSIKRIGTKGNSYITENHIGPLRDKKEYEVAESIVMKINKYFKIELPKYEIYYITVHILGSKQYSHLNKESYPTQLDKEFSQNRVLNHEDYKEDLSVIIANEIIDIIEGYLGICLQEDKQFKNALIIHLKPTVNRIKYGLTLRNPITDDIEENYPEAYGIAWLSNTIFKKYFGKVISREEIGYLALHIAAALERNRKPLKVLVVCSSGIGTSQLLALKLKRHFSDLQVLDVISTLSIKKMNLEGVDLIISTVYTGVRIPEVRISPLLSERDIRKLEIAINSLKIKSSNLDRNSIINEEFIELNAEYNTKEELIRSICKKLKEANYVSDGFEESILMREERFTTEVGSGVAVPHGAFDYVNTPIMIYIKLKEAIKWKEELVDKVLLFCAREKDTAKFIKFFRNFYNVIETDDEKRKLESFRDKRELKNYLEDIFYDN</sequence>
<dbReference type="InterPro" id="IPR013011">
    <property type="entry name" value="PTS_EIIB_2"/>
</dbReference>
<dbReference type="AlphaFoldDB" id="A0A7D6VRY6"/>
<dbReference type="SUPFAM" id="SSF55804">
    <property type="entry name" value="Phoshotransferase/anion transport protein"/>
    <property type="match status" value="1"/>
</dbReference>
<evidence type="ECO:0000256" key="5">
    <source>
        <dbReference type="ARBA" id="ARBA00023163"/>
    </source>
</evidence>
<dbReference type="InterPro" id="IPR013196">
    <property type="entry name" value="HTH_11"/>
</dbReference>
<feature type="domain" description="PTS EIIA type-2" evidence="6">
    <location>
        <begin position="527"/>
        <end position="666"/>
    </location>
</feature>
<dbReference type="InterPro" id="IPR007737">
    <property type="entry name" value="Mga_HTH"/>
</dbReference>
<dbReference type="InterPro" id="IPR036388">
    <property type="entry name" value="WH-like_DNA-bd_sf"/>
</dbReference>
<dbReference type="Pfam" id="PF05043">
    <property type="entry name" value="Mga"/>
    <property type="match status" value="1"/>
</dbReference>
<dbReference type="Gene3D" id="3.40.930.10">
    <property type="entry name" value="Mannitol-specific EII, Chain A"/>
    <property type="match status" value="1"/>
</dbReference>
<dbReference type="InterPro" id="IPR011608">
    <property type="entry name" value="PRD"/>
</dbReference>
<dbReference type="Proteomes" id="UP000512286">
    <property type="component" value="Chromosome"/>
</dbReference>
<dbReference type="Gene3D" id="1.10.1790.10">
    <property type="entry name" value="PRD domain"/>
    <property type="match status" value="2"/>
</dbReference>
<accession>A0A7D6VRY6</accession>
<dbReference type="CDD" id="cd00211">
    <property type="entry name" value="PTS_IIA_fru"/>
    <property type="match status" value="1"/>
</dbReference>
<feature type="domain" description="PTS EIIB type-2" evidence="7">
    <location>
        <begin position="433"/>
        <end position="521"/>
    </location>
</feature>
<dbReference type="InterPro" id="IPR016152">
    <property type="entry name" value="PTrfase/Anion_transptr"/>
</dbReference>
<feature type="domain" description="PRD" evidence="8">
    <location>
        <begin position="325"/>
        <end position="432"/>
    </location>
</feature>
<dbReference type="PROSITE" id="PS00372">
    <property type="entry name" value="PTS_EIIA_TYPE_2_HIS"/>
    <property type="match status" value="1"/>
</dbReference>
<protein>
    <submittedName>
        <fullName evidence="9">Transcription antiterminator</fullName>
    </submittedName>
</protein>
<proteinExistence type="predicted"/>
<keyword evidence="4" id="KW-0010">Activator</keyword>
<keyword evidence="2" id="KW-0677">Repeat</keyword>
<evidence type="ECO:0000256" key="3">
    <source>
        <dbReference type="ARBA" id="ARBA00023015"/>
    </source>
</evidence>
<keyword evidence="3" id="KW-0805">Transcription regulation</keyword>
<dbReference type="GO" id="GO:0009401">
    <property type="term" value="P:phosphoenolpyruvate-dependent sugar phosphotransferase system"/>
    <property type="evidence" value="ECO:0007669"/>
    <property type="project" value="InterPro"/>
</dbReference>
<dbReference type="InterPro" id="IPR036390">
    <property type="entry name" value="WH_DNA-bd_sf"/>
</dbReference>
<evidence type="ECO:0000256" key="2">
    <source>
        <dbReference type="ARBA" id="ARBA00022737"/>
    </source>
</evidence>
<dbReference type="Pfam" id="PF02302">
    <property type="entry name" value="PTS_IIB"/>
    <property type="match status" value="1"/>
</dbReference>
<keyword evidence="1" id="KW-0808">Transferase</keyword>
<feature type="domain" description="PRD" evidence="8">
    <location>
        <begin position="197"/>
        <end position="302"/>
    </location>
</feature>
<dbReference type="KEGG" id="cint:HZF06_07490"/>
<dbReference type="GO" id="GO:0008982">
    <property type="term" value="F:protein-N(PI)-phosphohistidine-sugar phosphotransferase activity"/>
    <property type="evidence" value="ECO:0007669"/>
    <property type="project" value="InterPro"/>
</dbReference>
<evidence type="ECO:0000256" key="4">
    <source>
        <dbReference type="ARBA" id="ARBA00023159"/>
    </source>
</evidence>